<name>A0A3B0UGX4_9ZZZZ</name>
<organism evidence="1">
    <name type="scientific">hydrothermal vent metagenome</name>
    <dbReference type="NCBI Taxonomy" id="652676"/>
    <lineage>
        <taxon>unclassified sequences</taxon>
        <taxon>metagenomes</taxon>
        <taxon>ecological metagenomes</taxon>
    </lineage>
</organism>
<gene>
    <name evidence="1" type="ORF">MNBD_BACTEROID04-430</name>
</gene>
<reference evidence="1" key="1">
    <citation type="submission" date="2018-06" db="EMBL/GenBank/DDBJ databases">
        <authorList>
            <person name="Zhirakovskaya E."/>
        </authorList>
    </citation>
    <scope>NUCLEOTIDE SEQUENCE</scope>
</reference>
<evidence type="ECO:0000313" key="1">
    <source>
        <dbReference type="EMBL" id="VAW25802.1"/>
    </source>
</evidence>
<dbReference type="AlphaFoldDB" id="A0A3B0UGX4"/>
<proteinExistence type="predicted"/>
<accession>A0A3B0UGX4</accession>
<dbReference type="EMBL" id="UOER01000506">
    <property type="protein sequence ID" value="VAW25802.1"/>
    <property type="molecule type" value="Genomic_DNA"/>
</dbReference>
<protein>
    <submittedName>
        <fullName evidence="1">Uncharacterized protein</fullName>
    </submittedName>
</protein>
<sequence length="171" mass="19075">MKNFIKITLLLLLLPLVFNSCIKENDFVVNEESASLEDIINVKLIDVLEGKKITVTTNYLKEKWEKEIYIEDDVKVTLDRFEILQSETEEGVKTYFLKAKSTDGTINTGSFILLNKDANGDNIFLLGSKTCSCKGCSGGCELIIDGTRCRCSSCPPGEDCVKTETVIIEDE</sequence>